<keyword evidence="1" id="KW-0732">Signal</keyword>
<dbReference type="Proteomes" id="UP000224634">
    <property type="component" value="Unassembled WGS sequence"/>
</dbReference>
<sequence length="216" mass="23102">MHLSGLVIFSVALLRSVQAASLPSGVEINAANTSQLERRTDWWGLVRCYMGSAVLPQRGADPELPAPVGLKVKHIALGRGTQNYTCTDDQATTAPVAVGALATLYDNSCWNRAFGREQTIGSHYFVGSSPFFDFRMEGGEDFATVKGVAKVSAPDGARTNSQGAGAVDWLRLDATSGSGIKAIYRVDTAGGKPPQTCEGMAPNFEVDYTAQYWAYQ</sequence>
<reference evidence="2 3" key="1">
    <citation type="submission" date="2017-10" db="EMBL/GenBank/DDBJ databases">
        <title>Comparative genomics in systemic dimorphic fungi from Ajellomycetaceae.</title>
        <authorList>
            <person name="Munoz J.F."/>
            <person name="Mcewen J.G."/>
            <person name="Clay O.K."/>
            <person name="Cuomo C.A."/>
        </authorList>
    </citation>
    <scope>NUCLEOTIDE SEQUENCE [LARGE SCALE GENOMIC DNA]</scope>
    <source>
        <strain evidence="2 3">UAMH7299</strain>
    </source>
</reference>
<accession>A0A2B7YCD1</accession>
<dbReference type="EMBL" id="PDNA01000053">
    <property type="protein sequence ID" value="PGH18925.1"/>
    <property type="molecule type" value="Genomic_DNA"/>
</dbReference>
<name>A0A2B7YCD1_POLH7</name>
<feature type="chain" id="PRO_5012315610" description="Malate dehydrogenase" evidence="1">
    <location>
        <begin position="20"/>
        <end position="216"/>
    </location>
</feature>
<evidence type="ECO:0008006" key="4">
    <source>
        <dbReference type="Google" id="ProtNLM"/>
    </source>
</evidence>
<evidence type="ECO:0000313" key="2">
    <source>
        <dbReference type="EMBL" id="PGH18925.1"/>
    </source>
</evidence>
<feature type="signal peptide" evidence="1">
    <location>
        <begin position="1"/>
        <end position="19"/>
    </location>
</feature>
<comment type="caution">
    <text evidence="2">The sequence shown here is derived from an EMBL/GenBank/DDBJ whole genome shotgun (WGS) entry which is preliminary data.</text>
</comment>
<dbReference type="AlphaFoldDB" id="A0A2B7YCD1"/>
<dbReference type="InterPro" id="IPR021851">
    <property type="entry name" value="DUF3455"/>
</dbReference>
<evidence type="ECO:0000256" key="1">
    <source>
        <dbReference type="SAM" id="SignalP"/>
    </source>
</evidence>
<dbReference type="PANTHER" id="PTHR35567">
    <property type="entry name" value="MALATE DEHYDROGENASE (AFU_ORTHOLOGUE AFUA_2G13800)"/>
    <property type="match status" value="1"/>
</dbReference>
<dbReference type="Pfam" id="PF11937">
    <property type="entry name" value="DUF3455"/>
    <property type="match status" value="1"/>
</dbReference>
<protein>
    <recommendedName>
        <fullName evidence="4">Malate dehydrogenase</fullName>
    </recommendedName>
</protein>
<evidence type="ECO:0000313" key="3">
    <source>
        <dbReference type="Proteomes" id="UP000224634"/>
    </source>
</evidence>
<keyword evidence="3" id="KW-1185">Reference proteome</keyword>
<proteinExistence type="predicted"/>
<dbReference type="OrthoDB" id="1859733at2759"/>
<dbReference type="PANTHER" id="PTHR35567:SF1">
    <property type="entry name" value="CONSERVED FUNGAL PROTEIN (AFU_ORTHOLOGUE AFUA_1G14230)"/>
    <property type="match status" value="1"/>
</dbReference>
<organism evidence="2 3">
    <name type="scientific">Polytolypa hystricis (strain UAMH7299)</name>
    <dbReference type="NCBI Taxonomy" id="1447883"/>
    <lineage>
        <taxon>Eukaryota</taxon>
        <taxon>Fungi</taxon>
        <taxon>Dikarya</taxon>
        <taxon>Ascomycota</taxon>
        <taxon>Pezizomycotina</taxon>
        <taxon>Eurotiomycetes</taxon>
        <taxon>Eurotiomycetidae</taxon>
        <taxon>Onygenales</taxon>
        <taxon>Onygenales incertae sedis</taxon>
        <taxon>Polytolypa</taxon>
    </lineage>
</organism>
<gene>
    <name evidence="2" type="ORF">AJ80_04252</name>
</gene>